<reference evidence="3 4" key="1">
    <citation type="journal article" date="2012" name="J. Bacteriol.">
        <title>Genome Sequence of Blastococcus saxobsidens DD2, a Stone-Inhabiting Bacterium.</title>
        <authorList>
            <person name="Chouaia B."/>
            <person name="Crotti E."/>
            <person name="Brusetti L."/>
            <person name="Daffonchio D."/>
            <person name="Essoussi I."/>
            <person name="Nouioui I."/>
            <person name="Sbissi I."/>
            <person name="Ghodhbane-Gtari F."/>
            <person name="Gtari M."/>
            <person name="Vacherie B."/>
            <person name="Barbe V."/>
            <person name="Medigue C."/>
            <person name="Gury J."/>
            <person name="Pujic P."/>
            <person name="Normand P."/>
        </authorList>
    </citation>
    <scope>NUCLEOTIDE SEQUENCE [LARGE SCALE GENOMIC DNA]</scope>
    <source>
        <strain evidence="3 4">DD2</strain>
    </source>
</reference>
<accession>H6RT46</accession>
<dbReference type="eggNOG" id="ENOG5033F79">
    <property type="taxonomic scope" value="Bacteria"/>
</dbReference>
<feature type="region of interest" description="Disordered" evidence="1">
    <location>
        <begin position="235"/>
        <end position="296"/>
    </location>
</feature>
<sequence length="337" mass="35266">MDVGVTATAPDDADIVLVGCSGSKAAGPARAAELFTGAAFRKARDLAVRSAKPWYVLSAKFGLLHADELIAPYDVYLPKQSARYRGAWADWVVAQLGERHVFHGLTVEAHAGSAYCEPLVRPLTEAGATLTQPLAGLGLGRRLAWYGGSTGGADEPVGDAIEVPDVAHLLDQRSAVPPSEFLAAGRSASDRPGLYTWWADTQGADDLSAGLGHRVAPGLVYAGRVGGIRRQRRQLDQHPLGPGGHEAPGRQPRVLDLPPDAGRLPIPAPRAADRGIRPHDVDAHAPAGGRAGATAGAGDGRGALLLQLSGAPLNLRDVPRTPLRTTLSALRSSVRDR</sequence>
<feature type="domain" description="DUF6884" evidence="2">
    <location>
        <begin position="15"/>
        <end position="146"/>
    </location>
</feature>
<dbReference type="Pfam" id="PF21818">
    <property type="entry name" value="DUF6884"/>
    <property type="match status" value="1"/>
</dbReference>
<evidence type="ECO:0000259" key="2">
    <source>
        <dbReference type="Pfam" id="PF21818"/>
    </source>
</evidence>
<evidence type="ECO:0000313" key="3">
    <source>
        <dbReference type="EMBL" id="CCG04349.1"/>
    </source>
</evidence>
<dbReference type="EMBL" id="FO117623">
    <property type="protein sequence ID" value="CCG04349.1"/>
    <property type="molecule type" value="Genomic_DNA"/>
</dbReference>
<keyword evidence="4" id="KW-1185">Reference proteome</keyword>
<dbReference type="AlphaFoldDB" id="H6RT46"/>
<evidence type="ECO:0000256" key="1">
    <source>
        <dbReference type="SAM" id="MobiDB-lite"/>
    </source>
</evidence>
<dbReference type="HOGENOM" id="CLU_823025_0_0_11"/>
<dbReference type="InterPro" id="IPR049251">
    <property type="entry name" value="DUF6884"/>
</dbReference>
<dbReference type="KEGG" id="bsd:BLASA_3486"/>
<evidence type="ECO:0000313" key="4">
    <source>
        <dbReference type="Proteomes" id="UP000007517"/>
    </source>
</evidence>
<dbReference type="STRING" id="1146883.BLASA_3486"/>
<gene>
    <name evidence="3" type="ordered locus">BLASA_3486</name>
</gene>
<name>H6RT46_BLASD</name>
<organism evidence="3 4">
    <name type="scientific">Blastococcus saxobsidens (strain DD2)</name>
    <dbReference type="NCBI Taxonomy" id="1146883"/>
    <lineage>
        <taxon>Bacteria</taxon>
        <taxon>Bacillati</taxon>
        <taxon>Actinomycetota</taxon>
        <taxon>Actinomycetes</taxon>
        <taxon>Geodermatophilales</taxon>
        <taxon>Geodermatophilaceae</taxon>
        <taxon>Blastococcus</taxon>
    </lineage>
</organism>
<dbReference type="Proteomes" id="UP000007517">
    <property type="component" value="Chromosome"/>
</dbReference>
<reference evidence="4" key="2">
    <citation type="submission" date="2012-02" db="EMBL/GenBank/DDBJ databases">
        <title>Complete genome sequence of Blastococcus saxobsidens strain DD2.</title>
        <authorList>
            <person name="Genoscope."/>
        </authorList>
    </citation>
    <scope>NUCLEOTIDE SEQUENCE [LARGE SCALE GENOMIC DNA]</scope>
    <source>
        <strain evidence="4">DD2</strain>
    </source>
</reference>
<feature type="compositionally biased region" description="Basic and acidic residues" evidence="1">
    <location>
        <begin position="271"/>
        <end position="283"/>
    </location>
</feature>
<protein>
    <recommendedName>
        <fullName evidence="2">DUF6884 domain-containing protein</fullName>
    </recommendedName>
</protein>
<proteinExistence type="predicted"/>